<keyword evidence="8" id="KW-1185">Reference proteome</keyword>
<dbReference type="InterPro" id="IPR002295">
    <property type="entry name" value="N4/N6-MTase_EcoPI_Mod-like"/>
</dbReference>
<feature type="domain" description="DUF1156" evidence="6">
    <location>
        <begin position="8"/>
        <end position="54"/>
    </location>
</feature>
<keyword evidence="2" id="KW-0489">Methyltransferase</keyword>
<evidence type="ECO:0000256" key="2">
    <source>
        <dbReference type="ARBA" id="ARBA00022603"/>
    </source>
</evidence>
<feature type="domain" description="DNA methylase N-4/N-6" evidence="5">
    <location>
        <begin position="72"/>
        <end position="103"/>
    </location>
</feature>
<dbReference type="InterPro" id="IPR002052">
    <property type="entry name" value="DNA_methylase_N6_adenine_CS"/>
</dbReference>
<dbReference type="SUPFAM" id="SSF53335">
    <property type="entry name" value="S-adenosyl-L-methionine-dependent methyltransferases"/>
    <property type="match status" value="1"/>
</dbReference>
<proteinExistence type="inferred from homology"/>
<name>A0A3R9PNH3_9CREN</name>
<reference evidence="7 8" key="1">
    <citation type="submission" date="2018-10" db="EMBL/GenBank/DDBJ databases">
        <title>Co-occurring genomic capacity for anaerobic methane metabolism and dissimilatory sulfite reduction discovered in the Korarchaeota.</title>
        <authorList>
            <person name="Mckay L.J."/>
            <person name="Dlakic M."/>
            <person name="Fields M.W."/>
            <person name="Delmont T.O."/>
            <person name="Eren A.M."/>
            <person name="Jay Z.J."/>
            <person name="Klingelsmith K.B."/>
            <person name="Rusch D.B."/>
            <person name="Inskeep W.P."/>
        </authorList>
    </citation>
    <scope>NUCLEOTIDE SEQUENCE [LARGE SCALE GENOMIC DNA]</scope>
    <source>
        <strain evidence="7 8">MDKW</strain>
    </source>
</reference>
<evidence type="ECO:0000259" key="5">
    <source>
        <dbReference type="Pfam" id="PF01555"/>
    </source>
</evidence>
<dbReference type="OrthoDB" id="93530at2157"/>
<comment type="similarity">
    <text evidence="1">Belongs to the N(4)/N(6)-methyltransferase family.</text>
</comment>
<dbReference type="RefSeq" id="WP_125670092.1">
    <property type="nucleotide sequence ID" value="NZ_RCOS01000011.1"/>
</dbReference>
<dbReference type="InterPro" id="IPR029063">
    <property type="entry name" value="SAM-dependent_MTases_sf"/>
</dbReference>
<dbReference type="GO" id="GO:0003677">
    <property type="term" value="F:DNA binding"/>
    <property type="evidence" value="ECO:0007669"/>
    <property type="project" value="InterPro"/>
</dbReference>
<evidence type="ECO:0000256" key="1">
    <source>
        <dbReference type="ARBA" id="ARBA00006594"/>
    </source>
</evidence>
<dbReference type="GO" id="GO:0008170">
    <property type="term" value="F:N-methyltransferase activity"/>
    <property type="evidence" value="ECO:0007669"/>
    <property type="project" value="InterPro"/>
</dbReference>
<dbReference type="PROSITE" id="PS00092">
    <property type="entry name" value="N6_MTASE"/>
    <property type="match status" value="1"/>
</dbReference>
<gene>
    <name evidence="7" type="ORF">D6D85_00595</name>
</gene>
<dbReference type="Pfam" id="PF06634">
    <property type="entry name" value="DUF1156"/>
    <property type="match status" value="1"/>
</dbReference>
<evidence type="ECO:0000313" key="8">
    <source>
        <dbReference type="Proteomes" id="UP000277582"/>
    </source>
</evidence>
<dbReference type="PANTHER" id="PTHR13370:SF3">
    <property type="entry name" value="TRNA (GUANINE(10)-N2)-METHYLTRANSFERASE HOMOLOG"/>
    <property type="match status" value="1"/>
</dbReference>
<sequence length="857" mass="99346">MSYILKDFPIERLNEIALKEANAKKPIYQIHKWWARRLGSIFRMIILATFLPQDISETELWRKFYQKTDLGGKIILDPFMGGGTTVVEALKLGCKVIGIDIHPVAWFITKKEVEPLDIDKFKAEFRRLKKKVADKIKQYYKTVCPKCGEEADVMYVFWVKKIRCLKCGNEVPLYSSFRLASLGNNYHIVFCPSCNEIIETDKLRGEVVCPKCEKRFTPSDGYAKGKYYLCPSCGGKGEVLKAVKREGKTPEAVMYAIEYYCPHCSERGYKKADKYDQELFLRAKEEFNNRKNELLIPKQKLPNGYNTRQAKNFHYEYFYQMFNERQLLCLSMLLEEILKIEDENVKEFMILTFSDLLQTNNMFCRYEPDKKHITVTGGGFHAYWPPPAPVENNVWGTKFGRGTFKRVFRKTIKAKQYCEAPYETILKNGKSQKNVLRYSLKGHLGNNFDEILNSKVNVILKAQTSEDLSFIPEKSVDAIITDPPYYDNVMYSELSDFFYVWQKLALENKHECYQGEYSPRSREIIKNPAQNKDDEFFVKGLTNVFKECNRVLKEDGLMVFTFHHERTKAWASTLRAILEAHGEGQPRFIISAIYPVRSEGRSGVHGGGIRYDIIIVCKKTLEEPGRISWEKLKDKIHERAREVLERLWLSDRDLRDEDMFVVAMGKCLEVYSWYYPNIFENGRKVEVEEAVDGISDIIDSLLKIKEIEALPEKIDEITKLYCSYIAGSNEIGYDALHKRLSKGGLEVDSLAKEQLIRKEGNIVKVIEPSERRQFVEEKIRRGANLLTIDKVHLLYSVYLEGKPIVKYLSDYGGEDVRKVSELLYRKTRDEIYAKIAGISISTPEKVRVSTLDKYIGG</sequence>
<comment type="caution">
    <text evidence="7">The sequence shown here is derived from an EMBL/GenBank/DDBJ whole genome shotgun (WGS) entry which is preliminary data.</text>
</comment>
<accession>A0A3R9PNH3</accession>
<dbReference type="PRINTS" id="PR00506">
    <property type="entry name" value="D21N6MTFRASE"/>
</dbReference>
<feature type="domain" description="DNA methylase N-4/N-6" evidence="5">
    <location>
        <begin position="476"/>
        <end position="578"/>
    </location>
</feature>
<keyword evidence="4" id="KW-0949">S-adenosyl-L-methionine</keyword>
<dbReference type="GO" id="GO:0005737">
    <property type="term" value="C:cytoplasm"/>
    <property type="evidence" value="ECO:0007669"/>
    <property type="project" value="TreeGrafter"/>
</dbReference>
<keyword evidence="3" id="KW-0808">Transferase</keyword>
<evidence type="ECO:0000313" key="7">
    <source>
        <dbReference type="EMBL" id="RSN78704.1"/>
    </source>
</evidence>
<dbReference type="Proteomes" id="UP000277582">
    <property type="component" value="Unassembled WGS sequence"/>
</dbReference>
<evidence type="ECO:0000256" key="3">
    <source>
        <dbReference type="ARBA" id="ARBA00022679"/>
    </source>
</evidence>
<organism evidence="7 8">
    <name type="scientific">Candidatus Methanodesulfokora washburnensis</name>
    <dbReference type="NCBI Taxonomy" id="2478471"/>
    <lineage>
        <taxon>Archaea</taxon>
        <taxon>Thermoproteota</taxon>
        <taxon>Candidatus Korarchaeia</taxon>
        <taxon>Candidatus Korarchaeia incertae sedis</taxon>
        <taxon>Candidatus Methanodesulfokora</taxon>
    </lineage>
</organism>
<dbReference type="AlphaFoldDB" id="A0A3R9PNH3"/>
<dbReference type="GO" id="GO:0032259">
    <property type="term" value="P:methylation"/>
    <property type="evidence" value="ECO:0007669"/>
    <property type="project" value="UniProtKB-KW"/>
</dbReference>
<protein>
    <submittedName>
        <fullName evidence="7">DUF1156 domain-containing protein</fullName>
    </submittedName>
</protein>
<dbReference type="InterPro" id="IPR002941">
    <property type="entry name" value="DNA_methylase_N4/N6"/>
</dbReference>
<evidence type="ECO:0000256" key="4">
    <source>
        <dbReference type="ARBA" id="ARBA00022691"/>
    </source>
</evidence>
<evidence type="ECO:0000259" key="6">
    <source>
        <dbReference type="Pfam" id="PF06634"/>
    </source>
</evidence>
<dbReference type="Gene3D" id="3.40.50.150">
    <property type="entry name" value="Vaccinia Virus protein VP39"/>
    <property type="match status" value="2"/>
</dbReference>
<dbReference type="InterPro" id="IPR009537">
    <property type="entry name" value="DUF1156"/>
</dbReference>
<dbReference type="Pfam" id="PF01555">
    <property type="entry name" value="N6_N4_Mtase"/>
    <property type="match status" value="2"/>
</dbReference>
<dbReference type="EMBL" id="RCOS01000011">
    <property type="protein sequence ID" value="RSN78704.1"/>
    <property type="molecule type" value="Genomic_DNA"/>
</dbReference>
<dbReference type="PANTHER" id="PTHR13370">
    <property type="entry name" value="RNA METHYLASE-RELATED"/>
    <property type="match status" value="1"/>
</dbReference>